<name>A0A150WTK8_BDEBC</name>
<accession>A0A150WTK8</accession>
<comment type="caution">
    <text evidence="1">The sequence shown here is derived from an EMBL/GenBank/DDBJ whole genome shotgun (WGS) entry which is preliminary data.</text>
</comment>
<evidence type="ECO:0008006" key="3">
    <source>
        <dbReference type="Google" id="ProtNLM"/>
    </source>
</evidence>
<dbReference type="AlphaFoldDB" id="A0A150WTK8"/>
<keyword evidence="2" id="KW-1185">Reference proteome</keyword>
<dbReference type="OrthoDB" id="5295081at2"/>
<dbReference type="EMBL" id="LUKE01000001">
    <property type="protein sequence ID" value="KYG67535.1"/>
    <property type="molecule type" value="Genomic_DNA"/>
</dbReference>
<reference evidence="1 2" key="1">
    <citation type="submission" date="2016-03" db="EMBL/GenBank/DDBJ databases">
        <authorList>
            <person name="Ploux O."/>
        </authorList>
    </citation>
    <scope>NUCLEOTIDE SEQUENCE [LARGE SCALE GENOMIC DNA]</scope>
    <source>
        <strain evidence="1 2">R0</strain>
    </source>
</reference>
<evidence type="ECO:0000313" key="1">
    <source>
        <dbReference type="EMBL" id="KYG67535.1"/>
    </source>
</evidence>
<dbReference type="Proteomes" id="UP000075320">
    <property type="component" value="Unassembled WGS sequence"/>
</dbReference>
<dbReference type="Pfam" id="PF07845">
    <property type="entry name" value="DUF1636"/>
    <property type="match status" value="1"/>
</dbReference>
<organism evidence="1 2">
    <name type="scientific">Bdellovibrio bacteriovorus</name>
    <dbReference type="NCBI Taxonomy" id="959"/>
    <lineage>
        <taxon>Bacteria</taxon>
        <taxon>Pseudomonadati</taxon>
        <taxon>Bdellovibrionota</taxon>
        <taxon>Bdellovibrionia</taxon>
        <taxon>Bdellovibrionales</taxon>
        <taxon>Pseudobdellovibrionaceae</taxon>
        <taxon>Bdellovibrio</taxon>
    </lineage>
</organism>
<gene>
    <name evidence="1" type="ORF">AZI86_09200</name>
</gene>
<sequence>MQREENPWSEGIVMVCTKCAKSISSKSLKEEGNAGENLKTYLKKAFKETGDLKKIRIVTSSCLDVCIDETQAVTFASTGGETITLTVHPEEDRKELLNLLRDKIK</sequence>
<evidence type="ECO:0000313" key="2">
    <source>
        <dbReference type="Proteomes" id="UP000075320"/>
    </source>
</evidence>
<protein>
    <recommendedName>
        <fullName evidence="3">(2Fe-2S) ferredoxin domain-containing protein</fullName>
    </recommendedName>
</protein>
<proteinExistence type="predicted"/>
<dbReference type="InterPro" id="IPR012863">
    <property type="entry name" value="DUF1636"/>
</dbReference>